<dbReference type="SUPFAM" id="SSF55331">
    <property type="entry name" value="Tautomerase/MIF"/>
    <property type="match status" value="1"/>
</dbReference>
<evidence type="ECO:0000256" key="1">
    <source>
        <dbReference type="ARBA" id="ARBA00006723"/>
    </source>
</evidence>
<dbReference type="PANTHER" id="PTHR35530">
    <property type="entry name" value="TAUTOMERASE-RELATED"/>
    <property type="match status" value="1"/>
</dbReference>
<organism evidence="4 5">
    <name type="scientific">Paenibacillus baimaensis</name>
    <dbReference type="NCBI Taxonomy" id="2982185"/>
    <lineage>
        <taxon>Bacteria</taxon>
        <taxon>Bacillati</taxon>
        <taxon>Bacillota</taxon>
        <taxon>Bacilli</taxon>
        <taxon>Bacillales</taxon>
        <taxon>Paenibacillaceae</taxon>
        <taxon>Paenibacillus</taxon>
    </lineage>
</organism>
<comment type="similarity">
    <text evidence="1">Belongs to the 4-oxalocrotonate tautomerase family.</text>
</comment>
<dbReference type="InterPro" id="IPR014347">
    <property type="entry name" value="Tautomerase/MIF_sf"/>
</dbReference>
<dbReference type="Proteomes" id="UP001652445">
    <property type="component" value="Unassembled WGS sequence"/>
</dbReference>
<dbReference type="EMBL" id="JAOQIO010000094">
    <property type="protein sequence ID" value="MCU6795609.1"/>
    <property type="molecule type" value="Genomic_DNA"/>
</dbReference>
<keyword evidence="5" id="KW-1185">Reference proteome</keyword>
<evidence type="ECO:0000313" key="5">
    <source>
        <dbReference type="Proteomes" id="UP001652445"/>
    </source>
</evidence>
<reference evidence="4 5" key="1">
    <citation type="submission" date="2022-09" db="EMBL/GenBank/DDBJ databases">
        <authorList>
            <person name="Han X.L."/>
            <person name="Wang Q."/>
            <person name="Lu T."/>
        </authorList>
    </citation>
    <scope>NUCLEOTIDE SEQUENCE [LARGE SCALE GENOMIC DNA]</scope>
    <source>
        <strain evidence="4 5">WQ 127069</strain>
    </source>
</reference>
<gene>
    <name evidence="4" type="ORF">OB236_26195</name>
</gene>
<evidence type="ECO:0000259" key="3">
    <source>
        <dbReference type="Pfam" id="PF01361"/>
    </source>
</evidence>
<evidence type="ECO:0000256" key="2">
    <source>
        <dbReference type="ARBA" id="ARBA00023235"/>
    </source>
</evidence>
<dbReference type="InterPro" id="IPR004370">
    <property type="entry name" value="4-OT-like_dom"/>
</dbReference>
<dbReference type="Pfam" id="PF01361">
    <property type="entry name" value="Tautomerase"/>
    <property type="match status" value="1"/>
</dbReference>
<name>A0ABT2UPK9_9BACL</name>
<evidence type="ECO:0000313" key="4">
    <source>
        <dbReference type="EMBL" id="MCU6795609.1"/>
    </source>
</evidence>
<comment type="caution">
    <text evidence="4">The sequence shown here is derived from an EMBL/GenBank/DDBJ whole genome shotgun (WGS) entry which is preliminary data.</text>
</comment>
<sequence>MPIINIDCWEGFNEEQKKEWIKELTVVTNKLFNIPPDKILVILRDTPLINWGQAGAVAADPDFLENSRITELKLKA</sequence>
<protein>
    <submittedName>
        <fullName evidence="4">4-oxalocrotonate tautomerase family protein</fullName>
    </submittedName>
</protein>
<dbReference type="Gene3D" id="3.30.429.10">
    <property type="entry name" value="Macrophage Migration Inhibitory Factor"/>
    <property type="match status" value="1"/>
</dbReference>
<feature type="domain" description="4-oxalocrotonate tautomerase-like" evidence="3">
    <location>
        <begin position="2"/>
        <end position="58"/>
    </location>
</feature>
<accession>A0ABT2UPK9</accession>
<dbReference type="PANTHER" id="PTHR35530:SF1">
    <property type="entry name" value="2-HYDROXYMUCONATE TAUTOMERASE"/>
    <property type="match status" value="1"/>
</dbReference>
<keyword evidence="2" id="KW-0413">Isomerase</keyword>
<dbReference type="RefSeq" id="WP_262686556.1">
    <property type="nucleotide sequence ID" value="NZ_JAOQIO010000094.1"/>
</dbReference>
<proteinExistence type="inferred from homology"/>